<dbReference type="Proteomes" id="UP000563426">
    <property type="component" value="Unassembled WGS sequence"/>
</dbReference>
<evidence type="ECO:0000313" key="2">
    <source>
        <dbReference type="Proteomes" id="UP000563426"/>
    </source>
</evidence>
<gene>
    <name evidence="1" type="ORF">HMI49_03520</name>
</gene>
<accession>A0A7Y4NP95</accession>
<proteinExistence type="predicted"/>
<dbReference type="AlphaFoldDB" id="A0A7Y4NP95"/>
<reference evidence="1 2" key="1">
    <citation type="submission" date="2020-05" db="EMBL/GenBank/DDBJ databases">
        <authorList>
            <person name="Whitworth D."/>
        </authorList>
    </citation>
    <scope>NUCLEOTIDE SEQUENCE [LARGE SCALE GENOMIC DNA]</scope>
    <source>
        <strain evidence="1 2">AB043B</strain>
    </source>
</reference>
<dbReference type="EMBL" id="JABFJV010000011">
    <property type="protein sequence ID" value="NOK32270.1"/>
    <property type="molecule type" value="Genomic_DNA"/>
</dbReference>
<evidence type="ECO:0000313" key="1">
    <source>
        <dbReference type="EMBL" id="NOK32270.1"/>
    </source>
</evidence>
<keyword evidence="2" id="KW-1185">Reference proteome</keyword>
<name>A0A7Y4NP95_9BACT</name>
<dbReference type="RefSeq" id="WP_171433004.1">
    <property type="nucleotide sequence ID" value="NZ_JABFJV010000011.1"/>
</dbReference>
<protein>
    <submittedName>
        <fullName evidence="1">Uncharacterized protein</fullName>
    </submittedName>
</protein>
<sequence length="84" mass="9417">MHLGNGSPTAVISVKEGQWRLEPLVLDAAENDRRYQAAMRDTGMWMPEMGWPSLKPGDPVITAGSREEFVAKLEALTWTYGRLK</sequence>
<comment type="caution">
    <text evidence="1">The sequence shown here is derived from an EMBL/GenBank/DDBJ whole genome shotgun (WGS) entry which is preliminary data.</text>
</comment>
<organism evidence="1 2">
    <name type="scientific">Corallococcus exercitus</name>
    <dbReference type="NCBI Taxonomy" id="2316736"/>
    <lineage>
        <taxon>Bacteria</taxon>
        <taxon>Pseudomonadati</taxon>
        <taxon>Myxococcota</taxon>
        <taxon>Myxococcia</taxon>
        <taxon>Myxococcales</taxon>
        <taxon>Cystobacterineae</taxon>
        <taxon>Myxococcaceae</taxon>
        <taxon>Corallococcus</taxon>
    </lineage>
</organism>